<dbReference type="GO" id="GO:0005886">
    <property type="term" value="C:plasma membrane"/>
    <property type="evidence" value="ECO:0007669"/>
    <property type="project" value="UniProtKB-SubCell"/>
</dbReference>
<keyword evidence="4 7" id="KW-0812">Transmembrane</keyword>
<dbReference type="PANTHER" id="PTHR30151">
    <property type="entry name" value="ALKANE SULFONATE ABC TRANSPORTER-RELATED, MEMBRANE SUBUNIT"/>
    <property type="match status" value="1"/>
</dbReference>
<feature type="domain" description="ABC transmembrane type-1" evidence="8">
    <location>
        <begin position="83"/>
        <end position="263"/>
    </location>
</feature>
<dbReference type="SUPFAM" id="SSF161098">
    <property type="entry name" value="MetI-like"/>
    <property type="match status" value="1"/>
</dbReference>
<feature type="transmembrane region" description="Helical" evidence="7">
    <location>
        <begin position="91"/>
        <end position="110"/>
    </location>
</feature>
<evidence type="ECO:0000256" key="3">
    <source>
        <dbReference type="ARBA" id="ARBA00022475"/>
    </source>
</evidence>
<feature type="transmembrane region" description="Helical" evidence="7">
    <location>
        <begin position="244"/>
        <end position="266"/>
    </location>
</feature>
<comment type="similarity">
    <text evidence="7">Belongs to the binding-protein-dependent transport system permease family.</text>
</comment>
<organism evidence="9 10">
    <name type="scientific">Pseudoxanthobacter soli DSM 19599</name>
    <dbReference type="NCBI Taxonomy" id="1123029"/>
    <lineage>
        <taxon>Bacteria</taxon>
        <taxon>Pseudomonadati</taxon>
        <taxon>Pseudomonadota</taxon>
        <taxon>Alphaproteobacteria</taxon>
        <taxon>Hyphomicrobiales</taxon>
        <taxon>Segnochrobactraceae</taxon>
        <taxon>Pseudoxanthobacter</taxon>
    </lineage>
</organism>
<dbReference type="PANTHER" id="PTHR30151:SF20">
    <property type="entry name" value="ABC TRANSPORTER PERMEASE PROTEIN HI_0355-RELATED"/>
    <property type="match status" value="1"/>
</dbReference>
<dbReference type="RefSeq" id="WP_084563852.1">
    <property type="nucleotide sequence ID" value="NZ_FRXO01000001.1"/>
</dbReference>
<reference evidence="9 10" key="1">
    <citation type="submission" date="2016-12" db="EMBL/GenBank/DDBJ databases">
        <authorList>
            <person name="Song W.-J."/>
            <person name="Kurnit D.M."/>
        </authorList>
    </citation>
    <scope>NUCLEOTIDE SEQUENCE [LARGE SCALE GENOMIC DNA]</scope>
    <source>
        <strain evidence="9 10">DSM 19599</strain>
    </source>
</reference>
<comment type="subcellular location">
    <subcellularLocation>
        <location evidence="1 7">Cell membrane</location>
        <topology evidence="1 7">Multi-pass membrane protein</topology>
    </subcellularLocation>
</comment>
<proteinExistence type="inferred from homology"/>
<dbReference type="STRING" id="1123029.SAMN02745172_00638"/>
<dbReference type="OrthoDB" id="9792509at2"/>
<dbReference type="AlphaFoldDB" id="A0A1M7Z8Q3"/>
<dbReference type="GO" id="GO:0055085">
    <property type="term" value="P:transmembrane transport"/>
    <property type="evidence" value="ECO:0007669"/>
    <property type="project" value="InterPro"/>
</dbReference>
<keyword evidence="6 7" id="KW-0472">Membrane</keyword>
<keyword evidence="5 7" id="KW-1133">Transmembrane helix</keyword>
<feature type="transmembrane region" description="Helical" evidence="7">
    <location>
        <begin position="122"/>
        <end position="143"/>
    </location>
</feature>
<dbReference type="InterPro" id="IPR035906">
    <property type="entry name" value="MetI-like_sf"/>
</dbReference>
<evidence type="ECO:0000256" key="4">
    <source>
        <dbReference type="ARBA" id="ARBA00022692"/>
    </source>
</evidence>
<evidence type="ECO:0000259" key="8">
    <source>
        <dbReference type="PROSITE" id="PS50928"/>
    </source>
</evidence>
<dbReference type="Pfam" id="PF00528">
    <property type="entry name" value="BPD_transp_1"/>
    <property type="match status" value="1"/>
</dbReference>
<protein>
    <submittedName>
        <fullName evidence="9">NitT/TauT family transport system permease protein</fullName>
    </submittedName>
</protein>
<evidence type="ECO:0000256" key="6">
    <source>
        <dbReference type="ARBA" id="ARBA00023136"/>
    </source>
</evidence>
<sequence>MASSDPSRGPSGPGRFARLSDAIGGRLLAAVAHSWPFLAFFVAFFLAWEYGVRLFGVPGYILPTPSDIVTRGWADIPRLIQYTFVTAGETLVGYMLALAIGLPMGLAIAFSPMLRRTVYPFFVSLEMVPKIAFAPLFIAWLGFGLLPKVIIVVLVCFFPVALNSIHAFGSLSDELERFCRSTGAGALRTFWKVRLPAALPQCFVGFKYAALNATVGATIAEFMGSDQGLGFYIQIATGNMRPDLAFAGIFFLTLLGLALFGAVSLAEKLLIPWHITLRRH</sequence>
<keyword evidence="10" id="KW-1185">Reference proteome</keyword>
<dbReference type="EMBL" id="FRXO01000001">
    <property type="protein sequence ID" value="SHO61160.1"/>
    <property type="molecule type" value="Genomic_DNA"/>
</dbReference>
<evidence type="ECO:0000256" key="1">
    <source>
        <dbReference type="ARBA" id="ARBA00004651"/>
    </source>
</evidence>
<evidence type="ECO:0000256" key="7">
    <source>
        <dbReference type="RuleBase" id="RU363032"/>
    </source>
</evidence>
<feature type="transmembrane region" description="Helical" evidence="7">
    <location>
        <begin position="27"/>
        <end position="48"/>
    </location>
</feature>
<accession>A0A1M7Z8Q3</accession>
<name>A0A1M7Z8Q3_9HYPH</name>
<dbReference type="CDD" id="cd06261">
    <property type="entry name" value="TM_PBP2"/>
    <property type="match status" value="1"/>
</dbReference>
<evidence type="ECO:0000256" key="2">
    <source>
        <dbReference type="ARBA" id="ARBA00022448"/>
    </source>
</evidence>
<dbReference type="Proteomes" id="UP000186406">
    <property type="component" value="Unassembled WGS sequence"/>
</dbReference>
<evidence type="ECO:0000313" key="9">
    <source>
        <dbReference type="EMBL" id="SHO61160.1"/>
    </source>
</evidence>
<dbReference type="PROSITE" id="PS50928">
    <property type="entry name" value="ABC_TM1"/>
    <property type="match status" value="1"/>
</dbReference>
<evidence type="ECO:0000256" key="5">
    <source>
        <dbReference type="ARBA" id="ARBA00022989"/>
    </source>
</evidence>
<keyword evidence="2 7" id="KW-0813">Transport</keyword>
<dbReference type="InterPro" id="IPR000515">
    <property type="entry name" value="MetI-like"/>
</dbReference>
<feature type="transmembrane region" description="Helical" evidence="7">
    <location>
        <begin position="149"/>
        <end position="171"/>
    </location>
</feature>
<gene>
    <name evidence="9" type="ORF">SAMN02745172_00638</name>
</gene>
<evidence type="ECO:0000313" key="10">
    <source>
        <dbReference type="Proteomes" id="UP000186406"/>
    </source>
</evidence>
<keyword evidence="3" id="KW-1003">Cell membrane</keyword>
<dbReference type="Gene3D" id="1.10.3720.10">
    <property type="entry name" value="MetI-like"/>
    <property type="match status" value="1"/>
</dbReference>